<comment type="catalytic activity">
    <reaction evidence="1 7">
        <text>6-phospho-D-glucono-1,5-lactone + H2O = 6-phospho-D-gluconate + H(+)</text>
        <dbReference type="Rhea" id="RHEA:12556"/>
        <dbReference type="ChEBI" id="CHEBI:15377"/>
        <dbReference type="ChEBI" id="CHEBI:15378"/>
        <dbReference type="ChEBI" id="CHEBI:57955"/>
        <dbReference type="ChEBI" id="CHEBI:58759"/>
        <dbReference type="EC" id="3.1.1.31"/>
    </reaction>
</comment>
<feature type="domain" description="Glucosamine/galactosamine-6-phosphate isomerase" evidence="8">
    <location>
        <begin position="10"/>
        <end position="221"/>
    </location>
</feature>
<comment type="similarity">
    <text evidence="4 7">Belongs to the glucosamine/galactosamine-6-phosphate isomerase family. 6-phosphogluconolactonase subfamily.</text>
</comment>
<dbReference type="GO" id="GO:0017057">
    <property type="term" value="F:6-phosphogluconolactonase activity"/>
    <property type="evidence" value="ECO:0007669"/>
    <property type="project" value="UniProtKB-UniRule"/>
</dbReference>
<dbReference type="AlphaFoldDB" id="A0A1F5SN09"/>
<dbReference type="InterPro" id="IPR005900">
    <property type="entry name" value="6-phosphogluconolactonase_DevB"/>
</dbReference>
<accession>A0A1F5SN09</accession>
<proteinExistence type="inferred from homology"/>
<dbReference type="NCBIfam" id="TIGR01198">
    <property type="entry name" value="pgl"/>
    <property type="match status" value="1"/>
</dbReference>
<evidence type="ECO:0000313" key="10">
    <source>
        <dbReference type="Proteomes" id="UP000178925"/>
    </source>
</evidence>
<dbReference type="GO" id="GO:0005975">
    <property type="term" value="P:carbohydrate metabolic process"/>
    <property type="evidence" value="ECO:0007669"/>
    <property type="project" value="UniProtKB-UniRule"/>
</dbReference>
<evidence type="ECO:0000256" key="7">
    <source>
        <dbReference type="RuleBase" id="RU365095"/>
    </source>
</evidence>
<evidence type="ECO:0000256" key="2">
    <source>
        <dbReference type="ARBA" id="ARBA00002681"/>
    </source>
</evidence>
<dbReference type="PANTHER" id="PTHR11054">
    <property type="entry name" value="6-PHOSPHOGLUCONOLACTONASE"/>
    <property type="match status" value="1"/>
</dbReference>
<organism evidence="9 10">
    <name type="scientific">Candidatus Falkowbacteria bacterium RIFOXYA2_FULL_47_9</name>
    <dbReference type="NCBI Taxonomy" id="1797995"/>
    <lineage>
        <taxon>Bacteria</taxon>
        <taxon>Candidatus Falkowiibacteriota</taxon>
    </lineage>
</organism>
<evidence type="ECO:0000256" key="4">
    <source>
        <dbReference type="ARBA" id="ARBA00010662"/>
    </source>
</evidence>
<reference evidence="9 10" key="1">
    <citation type="journal article" date="2016" name="Nat. Commun.">
        <title>Thousands of microbial genomes shed light on interconnected biogeochemical processes in an aquifer system.</title>
        <authorList>
            <person name="Anantharaman K."/>
            <person name="Brown C.T."/>
            <person name="Hug L.A."/>
            <person name="Sharon I."/>
            <person name="Castelle C.J."/>
            <person name="Probst A.J."/>
            <person name="Thomas B.C."/>
            <person name="Singh A."/>
            <person name="Wilkins M.J."/>
            <person name="Karaoz U."/>
            <person name="Brodie E.L."/>
            <person name="Williams K.H."/>
            <person name="Hubbard S.S."/>
            <person name="Banfield J.F."/>
        </authorList>
    </citation>
    <scope>NUCLEOTIDE SEQUENCE [LARGE SCALE GENOMIC DNA]</scope>
</reference>
<dbReference type="PANTHER" id="PTHR11054:SF0">
    <property type="entry name" value="6-PHOSPHOGLUCONOLACTONASE"/>
    <property type="match status" value="1"/>
</dbReference>
<evidence type="ECO:0000256" key="1">
    <source>
        <dbReference type="ARBA" id="ARBA00000832"/>
    </source>
</evidence>
<dbReference type="EMBL" id="MFGC01000021">
    <property type="protein sequence ID" value="OGF28074.1"/>
    <property type="molecule type" value="Genomic_DNA"/>
</dbReference>
<evidence type="ECO:0000256" key="3">
    <source>
        <dbReference type="ARBA" id="ARBA00004961"/>
    </source>
</evidence>
<comment type="caution">
    <text evidence="9">The sequence shown here is derived from an EMBL/GenBank/DDBJ whole genome shotgun (WGS) entry which is preliminary data.</text>
</comment>
<sequence length="231" mass="25872">MTQTIFNKNTGELAKAAVEVFAAAVARISDKKDYAVVAVSGGQSVVDFFNALKNKKDIDWNKIHFFMLDERLVDLENEDSNFRQAYERLFIDLVDSKKLSWRNLHPFAYQPHVADKGIGSYEKELKQFGGKYDIVVAGAGEDGHIAALFPNHTALQSGDKFVTFDNSPKPPAGRMTSSVTLIQTAAIAFVFFISAHKQQAYTNFLDEVVKWQECPAKILQKIKTVYVVTNL</sequence>
<gene>
    <name evidence="7" type="primary">pgl</name>
    <name evidence="9" type="ORF">A2242_00610</name>
</gene>
<dbReference type="Gene3D" id="3.40.50.1360">
    <property type="match status" value="1"/>
</dbReference>
<comment type="function">
    <text evidence="2 7">Hydrolysis of 6-phosphogluconolactone to 6-phosphogluconate.</text>
</comment>
<evidence type="ECO:0000256" key="6">
    <source>
        <dbReference type="ARBA" id="ARBA00020337"/>
    </source>
</evidence>
<dbReference type="InterPro" id="IPR037171">
    <property type="entry name" value="NagB/RpiA_transferase-like"/>
</dbReference>
<evidence type="ECO:0000256" key="5">
    <source>
        <dbReference type="ARBA" id="ARBA00013198"/>
    </source>
</evidence>
<dbReference type="STRING" id="1797995.A2242_00610"/>
<evidence type="ECO:0000259" key="8">
    <source>
        <dbReference type="Pfam" id="PF01182"/>
    </source>
</evidence>
<dbReference type="UniPathway" id="UPA00115">
    <property type="reaction ID" value="UER00409"/>
</dbReference>
<protein>
    <recommendedName>
        <fullName evidence="6 7">6-phosphogluconolactonase</fullName>
        <shortName evidence="7">6PGL</shortName>
        <ecNumber evidence="5 7">3.1.1.31</ecNumber>
    </recommendedName>
</protein>
<dbReference type="Proteomes" id="UP000178925">
    <property type="component" value="Unassembled WGS sequence"/>
</dbReference>
<keyword evidence="7" id="KW-0378">Hydrolase</keyword>
<dbReference type="Pfam" id="PF01182">
    <property type="entry name" value="Glucosamine_iso"/>
    <property type="match status" value="1"/>
</dbReference>
<dbReference type="EC" id="3.1.1.31" evidence="5 7"/>
<dbReference type="InterPro" id="IPR006148">
    <property type="entry name" value="Glc/Gal-6P_isomerase"/>
</dbReference>
<evidence type="ECO:0000313" key="9">
    <source>
        <dbReference type="EMBL" id="OGF28074.1"/>
    </source>
</evidence>
<dbReference type="GO" id="GO:0006098">
    <property type="term" value="P:pentose-phosphate shunt"/>
    <property type="evidence" value="ECO:0007669"/>
    <property type="project" value="UniProtKB-UniPathway"/>
</dbReference>
<dbReference type="InterPro" id="IPR039104">
    <property type="entry name" value="6PGL"/>
</dbReference>
<name>A0A1F5SN09_9BACT</name>
<comment type="pathway">
    <text evidence="3 7">Carbohydrate degradation; pentose phosphate pathway; D-ribulose 5-phosphate from D-glucose 6-phosphate (oxidative stage): step 2/3.</text>
</comment>
<dbReference type="SUPFAM" id="SSF100950">
    <property type="entry name" value="NagB/RpiA/CoA transferase-like"/>
    <property type="match status" value="1"/>
</dbReference>